<proteinExistence type="predicted"/>
<evidence type="ECO:0000256" key="1">
    <source>
        <dbReference type="SAM" id="SignalP"/>
    </source>
</evidence>
<keyword evidence="1" id="KW-0732">Signal</keyword>
<protein>
    <recommendedName>
        <fullName evidence="4">Secreted protein</fullName>
    </recommendedName>
</protein>
<evidence type="ECO:0000313" key="2">
    <source>
        <dbReference type="EMBL" id="KAF4347579.1"/>
    </source>
</evidence>
<sequence>MLPLGSNSRPTTPLLAVLVCQAILPSTLARTRFPSTPNVSVAFSPTGLSRLASQTNRRPDVDRRVPIRIARV</sequence>
<accession>A0A7J6DPN1</accession>
<feature type="signal peptide" evidence="1">
    <location>
        <begin position="1"/>
        <end position="29"/>
    </location>
</feature>
<dbReference type="AlphaFoldDB" id="A0A7J6DPN1"/>
<feature type="chain" id="PRO_5029573067" description="Secreted protein" evidence="1">
    <location>
        <begin position="30"/>
        <end position="72"/>
    </location>
</feature>
<dbReference type="EMBL" id="JAATIQ010000793">
    <property type="protein sequence ID" value="KAF4347579.1"/>
    <property type="molecule type" value="Genomic_DNA"/>
</dbReference>
<reference evidence="2 3" key="1">
    <citation type="journal article" date="2020" name="bioRxiv">
        <title>Sequence and annotation of 42 cannabis genomes reveals extensive copy number variation in cannabinoid synthesis and pathogen resistance genes.</title>
        <authorList>
            <person name="Mckernan K.J."/>
            <person name="Helbert Y."/>
            <person name="Kane L.T."/>
            <person name="Ebling H."/>
            <person name="Zhang L."/>
            <person name="Liu B."/>
            <person name="Eaton Z."/>
            <person name="Mclaughlin S."/>
            <person name="Kingan S."/>
            <person name="Baybayan P."/>
            <person name="Concepcion G."/>
            <person name="Jordan M."/>
            <person name="Riva A."/>
            <person name="Barbazuk W."/>
            <person name="Harkins T."/>
        </authorList>
    </citation>
    <scope>NUCLEOTIDE SEQUENCE [LARGE SCALE GENOMIC DNA]</scope>
    <source>
        <strain evidence="3">cv. Jamaican Lion 4</strain>
        <tissue evidence="2">Leaf</tissue>
    </source>
</reference>
<gene>
    <name evidence="2" type="ORF">G4B88_009935</name>
</gene>
<dbReference type="Proteomes" id="UP000583929">
    <property type="component" value="Unassembled WGS sequence"/>
</dbReference>
<organism evidence="2 3">
    <name type="scientific">Cannabis sativa</name>
    <name type="common">Hemp</name>
    <name type="synonym">Marijuana</name>
    <dbReference type="NCBI Taxonomy" id="3483"/>
    <lineage>
        <taxon>Eukaryota</taxon>
        <taxon>Viridiplantae</taxon>
        <taxon>Streptophyta</taxon>
        <taxon>Embryophyta</taxon>
        <taxon>Tracheophyta</taxon>
        <taxon>Spermatophyta</taxon>
        <taxon>Magnoliopsida</taxon>
        <taxon>eudicotyledons</taxon>
        <taxon>Gunneridae</taxon>
        <taxon>Pentapetalae</taxon>
        <taxon>rosids</taxon>
        <taxon>fabids</taxon>
        <taxon>Rosales</taxon>
        <taxon>Cannabaceae</taxon>
        <taxon>Cannabis</taxon>
    </lineage>
</organism>
<comment type="caution">
    <text evidence="2">The sequence shown here is derived from an EMBL/GenBank/DDBJ whole genome shotgun (WGS) entry which is preliminary data.</text>
</comment>
<keyword evidence="3" id="KW-1185">Reference proteome</keyword>
<name>A0A7J6DPN1_CANSA</name>
<evidence type="ECO:0000313" key="3">
    <source>
        <dbReference type="Proteomes" id="UP000583929"/>
    </source>
</evidence>
<evidence type="ECO:0008006" key="4">
    <source>
        <dbReference type="Google" id="ProtNLM"/>
    </source>
</evidence>